<evidence type="ECO:0000313" key="6">
    <source>
        <dbReference type="Proteomes" id="UP000007730"/>
    </source>
</evidence>
<dbReference type="KEGG" id="oca:OCAR_6196"/>
<dbReference type="InterPro" id="IPR029000">
    <property type="entry name" value="Cyclophilin-like_dom_sf"/>
</dbReference>
<dbReference type="NCBIfam" id="TIGR00724">
    <property type="entry name" value="urea_amlyse_rel"/>
    <property type="match status" value="1"/>
</dbReference>
<dbReference type="Proteomes" id="UP000007730">
    <property type="component" value="Chromosome"/>
</dbReference>
<dbReference type="OrthoDB" id="9768696at2"/>
<dbReference type="InterPro" id="IPR052708">
    <property type="entry name" value="PxpC"/>
</dbReference>
<dbReference type="SMART" id="SM00797">
    <property type="entry name" value="AHS2"/>
    <property type="match status" value="1"/>
</dbReference>
<dbReference type="Pfam" id="PF02626">
    <property type="entry name" value="CT_A_B"/>
    <property type="match status" value="1"/>
</dbReference>
<dbReference type="InterPro" id="IPR003778">
    <property type="entry name" value="CT_A_B"/>
</dbReference>
<evidence type="ECO:0000313" key="5">
    <source>
        <dbReference type="EMBL" id="AEI06548.1"/>
    </source>
</evidence>
<dbReference type="GO" id="GO:0005524">
    <property type="term" value="F:ATP binding"/>
    <property type="evidence" value="ECO:0007669"/>
    <property type="project" value="UniProtKB-KW"/>
</dbReference>
<dbReference type="EMBL" id="CP002826">
    <property type="protein sequence ID" value="AEI06548.1"/>
    <property type="molecule type" value="Genomic_DNA"/>
</dbReference>
<sequence>MSALEIITAGPLTSVQDFGRFGAQRYGLAPSGAMDRLSLAAANALVGNPLSAPAIEIGPIKTVLKAHGGSLCVALAGALRFAHRGDDLCPLYRTFLLRDGEVLTLDAARKGVFSYLAIAGALQGEAVFGSFSVNARAGLGSPVPRSLQSGNRLEFENAEASRELSRSMVPPVFGEGAIRTVAGPQFDEFGASAKTFFDSPWQISPASDRMGYRLEGPRLTHAGNFNIVSDGTVDGSIQIVGNGQPIVLMKDRGTTGGYPKIATIISADFGRFAQTRPRHTLRFEMIDVTTAQQEARAFHALLHSLLESIRTDA</sequence>
<keyword evidence="2 5" id="KW-0378">Hydrolase</keyword>
<dbReference type="KEGG" id="ocg:OCA5_c18350"/>
<accession>B6JF91</accession>
<organism evidence="5 6">
    <name type="scientific">Afipia carboxidovorans (strain ATCC 49405 / DSM 1227 / KCTC 32145 / OM5)</name>
    <name type="common">Oligotropha carboxidovorans</name>
    <dbReference type="NCBI Taxonomy" id="504832"/>
    <lineage>
        <taxon>Bacteria</taxon>
        <taxon>Pseudomonadati</taxon>
        <taxon>Pseudomonadota</taxon>
        <taxon>Alphaproteobacteria</taxon>
        <taxon>Hyphomicrobiales</taxon>
        <taxon>Nitrobacteraceae</taxon>
        <taxon>Afipia</taxon>
    </lineage>
</organism>
<dbReference type="AlphaFoldDB" id="B6JF91"/>
<evidence type="ECO:0000256" key="2">
    <source>
        <dbReference type="ARBA" id="ARBA00022801"/>
    </source>
</evidence>
<keyword evidence="1" id="KW-0547">Nucleotide-binding</keyword>
<dbReference type="PANTHER" id="PTHR43309">
    <property type="entry name" value="5-OXOPROLINASE SUBUNIT C"/>
    <property type="match status" value="1"/>
</dbReference>
<reference evidence="5 6" key="1">
    <citation type="journal article" date="2011" name="J. Bacteriol.">
        <title>Complete genome sequences of the chemolithoautotrophic Oligotropha carboxidovorans strains OM4 and OM5.</title>
        <authorList>
            <person name="Volland S."/>
            <person name="Rachinger M."/>
            <person name="Strittmatter A."/>
            <person name="Daniel R."/>
            <person name="Gottschalk G."/>
            <person name="Meyer O."/>
        </authorList>
    </citation>
    <scope>NUCLEOTIDE SEQUENCE [LARGE SCALE GENOMIC DNA]</scope>
    <source>
        <strain evidence="6">ATCC 49405 / DSM 1227 / KCTC 32145 / OM5</strain>
    </source>
</reference>
<dbReference type="PATRIC" id="fig|504832.7.peg.1958"/>
<protein>
    <submittedName>
        <fullName evidence="5">Putative allophanate hydrolase, subunit 2</fullName>
    </submittedName>
</protein>
<evidence type="ECO:0000256" key="3">
    <source>
        <dbReference type="ARBA" id="ARBA00022840"/>
    </source>
</evidence>
<keyword evidence="6" id="KW-1185">Reference proteome</keyword>
<dbReference type="HOGENOM" id="CLU_028967_0_1_5"/>
<name>B6JF91_AFIC5</name>
<dbReference type="SUPFAM" id="SSF50891">
    <property type="entry name" value="Cyclophilin-like"/>
    <property type="match status" value="1"/>
</dbReference>
<evidence type="ECO:0000256" key="1">
    <source>
        <dbReference type="ARBA" id="ARBA00022741"/>
    </source>
</evidence>
<dbReference type="Gene3D" id="2.40.100.10">
    <property type="entry name" value="Cyclophilin-like"/>
    <property type="match status" value="1"/>
</dbReference>
<keyword evidence="3" id="KW-0067">ATP-binding</keyword>
<dbReference type="RefSeq" id="WP_012563336.1">
    <property type="nucleotide sequence ID" value="NC_011386.1"/>
</dbReference>
<dbReference type="GO" id="GO:0016787">
    <property type="term" value="F:hydrolase activity"/>
    <property type="evidence" value="ECO:0007669"/>
    <property type="project" value="UniProtKB-KW"/>
</dbReference>
<dbReference type="PANTHER" id="PTHR43309:SF5">
    <property type="entry name" value="5-OXOPROLINASE SUBUNIT C"/>
    <property type="match status" value="1"/>
</dbReference>
<feature type="domain" description="Carboxyltransferase" evidence="4">
    <location>
        <begin position="25"/>
        <end position="301"/>
    </location>
</feature>
<proteinExistence type="predicted"/>
<dbReference type="eggNOG" id="COG1984">
    <property type="taxonomic scope" value="Bacteria"/>
</dbReference>
<dbReference type="STRING" id="504832.OCA5_c18350"/>
<gene>
    <name evidence="5" type="ordered locus">OCA5_c18350</name>
</gene>
<evidence type="ECO:0000259" key="4">
    <source>
        <dbReference type="SMART" id="SM00797"/>
    </source>
</evidence>